<dbReference type="PATRIC" id="fig|1237149.3.peg.2965"/>
<accession>L8JUF7</accession>
<dbReference type="eggNOG" id="COG0545">
    <property type="taxonomic scope" value="Bacteria"/>
</dbReference>
<organism evidence="8 9">
    <name type="scientific">Fulvivirga imtechensis AK7</name>
    <dbReference type="NCBI Taxonomy" id="1237149"/>
    <lineage>
        <taxon>Bacteria</taxon>
        <taxon>Pseudomonadati</taxon>
        <taxon>Bacteroidota</taxon>
        <taxon>Cytophagia</taxon>
        <taxon>Cytophagales</taxon>
        <taxon>Fulvivirgaceae</taxon>
        <taxon>Fulvivirga</taxon>
    </lineage>
</organism>
<keyword evidence="4 5" id="KW-0413">Isomerase</keyword>
<evidence type="ECO:0000256" key="5">
    <source>
        <dbReference type="PROSITE-ProRule" id="PRU00277"/>
    </source>
</evidence>
<dbReference type="AlphaFoldDB" id="L8JUF7"/>
<sequence length="317" mass="35495">MINTLRIFVAIAIVAVLQSCGSKERKTESGLAYTMIKEGEGGPVEDGQYILMNMQYKDETDSVWMNTADNGIPVIVPKNDSVWKANEGSIEQIFNELKKGDSVTFSISVEDFFANSVKADLPPNVNKESTLTFNLGVADVLNQDEIMAWQQEMMKKQQQKQEADATKQLTEDVAIIEEYLKENGIEAQKTESGIFYTMEKEGTGEQAAAGDMVKVNYVGRILNGPYFDTSYKEVAQKEDIYDERREPYEPLEFKLGQGQMIRGWDEGIPLLKEGGKATLYIPSPLAYGPRQRSAEIVPNSILVFDVELVDVVKDENN</sequence>
<dbReference type="PANTHER" id="PTHR43811:SF19">
    <property type="entry name" value="39 KDA FK506-BINDING NUCLEAR PROTEIN"/>
    <property type="match status" value="1"/>
</dbReference>
<dbReference type="Proteomes" id="UP000011135">
    <property type="component" value="Unassembled WGS sequence"/>
</dbReference>
<reference evidence="8 9" key="1">
    <citation type="submission" date="2012-12" db="EMBL/GenBank/DDBJ databases">
        <title>Genome assembly of Fulvivirga imtechensis AK7.</title>
        <authorList>
            <person name="Nupur N."/>
            <person name="Khatri I."/>
            <person name="Kumar R."/>
            <person name="Subramanian S."/>
            <person name="Pinnaka A."/>
        </authorList>
    </citation>
    <scope>NUCLEOTIDE SEQUENCE [LARGE SCALE GENOMIC DNA]</scope>
    <source>
        <strain evidence="8 9">AK7</strain>
    </source>
</reference>
<evidence type="ECO:0000313" key="9">
    <source>
        <dbReference type="Proteomes" id="UP000011135"/>
    </source>
</evidence>
<keyword evidence="3 5" id="KW-0697">Rotamase</keyword>
<dbReference type="InterPro" id="IPR001179">
    <property type="entry name" value="PPIase_FKBP_dom"/>
</dbReference>
<evidence type="ECO:0000256" key="2">
    <source>
        <dbReference type="ARBA" id="ARBA00006577"/>
    </source>
</evidence>
<dbReference type="PROSITE" id="PS50059">
    <property type="entry name" value="FKBP_PPIASE"/>
    <property type="match status" value="1"/>
</dbReference>
<dbReference type="EC" id="5.2.1.8" evidence="6"/>
<dbReference type="EMBL" id="AMZN01000047">
    <property type="protein sequence ID" value="ELR70922.1"/>
    <property type="molecule type" value="Genomic_DNA"/>
</dbReference>
<evidence type="ECO:0000256" key="3">
    <source>
        <dbReference type="ARBA" id="ARBA00023110"/>
    </source>
</evidence>
<gene>
    <name evidence="8" type="ORF">C900_03205</name>
</gene>
<dbReference type="SUPFAM" id="SSF54534">
    <property type="entry name" value="FKBP-like"/>
    <property type="match status" value="2"/>
</dbReference>
<dbReference type="RefSeq" id="WP_009580562.1">
    <property type="nucleotide sequence ID" value="NZ_AMZN01000047.1"/>
</dbReference>
<dbReference type="GO" id="GO:0003755">
    <property type="term" value="F:peptidyl-prolyl cis-trans isomerase activity"/>
    <property type="evidence" value="ECO:0007669"/>
    <property type="project" value="UniProtKB-UniRule"/>
</dbReference>
<dbReference type="PANTHER" id="PTHR43811">
    <property type="entry name" value="FKBP-TYPE PEPTIDYL-PROLYL CIS-TRANS ISOMERASE FKPA"/>
    <property type="match status" value="1"/>
</dbReference>
<evidence type="ECO:0000256" key="1">
    <source>
        <dbReference type="ARBA" id="ARBA00000971"/>
    </source>
</evidence>
<proteinExistence type="inferred from homology"/>
<name>L8JUF7_9BACT</name>
<comment type="similarity">
    <text evidence="2 6">Belongs to the FKBP-type PPIase family.</text>
</comment>
<evidence type="ECO:0000256" key="6">
    <source>
        <dbReference type="RuleBase" id="RU003915"/>
    </source>
</evidence>
<dbReference type="InterPro" id="IPR046357">
    <property type="entry name" value="PPIase_dom_sf"/>
</dbReference>
<protein>
    <recommendedName>
        <fullName evidence="6">Peptidyl-prolyl cis-trans isomerase</fullName>
        <ecNumber evidence="6">5.2.1.8</ecNumber>
    </recommendedName>
</protein>
<feature type="domain" description="PPIase FKBP-type" evidence="7">
    <location>
        <begin position="210"/>
        <end position="312"/>
    </location>
</feature>
<comment type="caution">
    <text evidence="8">The sequence shown here is derived from an EMBL/GenBank/DDBJ whole genome shotgun (WGS) entry which is preliminary data.</text>
</comment>
<comment type="catalytic activity">
    <reaction evidence="1 5 6">
        <text>[protein]-peptidylproline (omega=180) = [protein]-peptidylproline (omega=0)</text>
        <dbReference type="Rhea" id="RHEA:16237"/>
        <dbReference type="Rhea" id="RHEA-COMP:10747"/>
        <dbReference type="Rhea" id="RHEA-COMP:10748"/>
        <dbReference type="ChEBI" id="CHEBI:83833"/>
        <dbReference type="ChEBI" id="CHEBI:83834"/>
        <dbReference type="EC" id="5.2.1.8"/>
    </reaction>
</comment>
<dbReference type="PROSITE" id="PS51257">
    <property type="entry name" value="PROKAR_LIPOPROTEIN"/>
    <property type="match status" value="1"/>
</dbReference>
<dbReference type="OrthoDB" id="9814548at2"/>
<dbReference type="Pfam" id="PF00254">
    <property type="entry name" value="FKBP_C"/>
    <property type="match status" value="1"/>
</dbReference>
<evidence type="ECO:0000259" key="7">
    <source>
        <dbReference type="PROSITE" id="PS50059"/>
    </source>
</evidence>
<dbReference type="STRING" id="1237149.C900_03205"/>
<evidence type="ECO:0000313" key="8">
    <source>
        <dbReference type="EMBL" id="ELR70922.1"/>
    </source>
</evidence>
<evidence type="ECO:0000256" key="4">
    <source>
        <dbReference type="ARBA" id="ARBA00023235"/>
    </source>
</evidence>
<dbReference type="Gene3D" id="3.10.50.40">
    <property type="match status" value="2"/>
</dbReference>
<keyword evidence="9" id="KW-1185">Reference proteome</keyword>